<feature type="site" description="Important for catalytic activity" evidence="2">
    <location>
        <position position="141"/>
    </location>
</feature>
<dbReference type="PANTHER" id="PTHR48075">
    <property type="entry name" value="3-HYDROXYACYL-COA DEHYDROGENASE FAMILY PROTEIN"/>
    <property type="match status" value="1"/>
</dbReference>
<evidence type="ECO:0000259" key="3">
    <source>
        <dbReference type="Pfam" id="PF00725"/>
    </source>
</evidence>
<protein>
    <submittedName>
        <fullName evidence="5">3-hydroxybutyryl-CoA dehydrogenase</fullName>
        <ecNumber evidence="5">1.1.1.157</ecNumber>
    </submittedName>
</protein>
<dbReference type="Pfam" id="PF02737">
    <property type="entry name" value="3HCDH_N"/>
    <property type="match status" value="1"/>
</dbReference>
<dbReference type="GO" id="GO:0006631">
    <property type="term" value="P:fatty acid metabolic process"/>
    <property type="evidence" value="ECO:0007669"/>
    <property type="project" value="InterPro"/>
</dbReference>
<reference evidence="5" key="1">
    <citation type="submission" date="2018-01" db="EMBL/GenBank/DDBJ databases">
        <authorList>
            <person name="Regsiter A."/>
            <person name="William W."/>
        </authorList>
    </citation>
    <scope>NUCLEOTIDE SEQUENCE</scope>
    <source>
        <strain evidence="5">TRIP AH-1</strain>
    </source>
</reference>
<dbReference type="InterPro" id="IPR008927">
    <property type="entry name" value="6-PGluconate_DH-like_C_sf"/>
</dbReference>
<dbReference type="SUPFAM" id="SSF51735">
    <property type="entry name" value="NAD(P)-binding Rossmann-fold domains"/>
    <property type="match status" value="1"/>
</dbReference>
<gene>
    <name evidence="5" type="primary">hbd</name>
    <name evidence="5" type="ORF">PITCH_A1910054</name>
</gene>
<evidence type="ECO:0000256" key="1">
    <source>
        <dbReference type="ARBA" id="ARBA00023002"/>
    </source>
</evidence>
<dbReference type="PIRSF" id="PIRSF000105">
    <property type="entry name" value="HCDH"/>
    <property type="match status" value="1"/>
</dbReference>
<dbReference type="Gene3D" id="3.40.50.720">
    <property type="entry name" value="NAD(P)-binding Rossmann-like Domain"/>
    <property type="match status" value="1"/>
</dbReference>
<evidence type="ECO:0000313" key="5">
    <source>
        <dbReference type="EMBL" id="SPD73648.1"/>
    </source>
</evidence>
<dbReference type="InterPro" id="IPR006108">
    <property type="entry name" value="3HC_DH_C"/>
</dbReference>
<proteinExistence type="predicted"/>
<dbReference type="SUPFAM" id="SSF48179">
    <property type="entry name" value="6-phosphogluconate dehydrogenase C-terminal domain-like"/>
    <property type="match status" value="1"/>
</dbReference>
<dbReference type="InterPro" id="IPR036291">
    <property type="entry name" value="NAD(P)-bd_dom_sf"/>
</dbReference>
<dbReference type="InterPro" id="IPR006176">
    <property type="entry name" value="3-OHacyl-CoA_DH_NAD-bd"/>
</dbReference>
<dbReference type="GO" id="GO:0070403">
    <property type="term" value="F:NAD+ binding"/>
    <property type="evidence" value="ECO:0007669"/>
    <property type="project" value="InterPro"/>
</dbReference>
<dbReference type="AlphaFoldDB" id="A0A445MW00"/>
<dbReference type="Pfam" id="PF00725">
    <property type="entry name" value="3HCDH"/>
    <property type="match status" value="1"/>
</dbReference>
<accession>A0A445MW00</accession>
<dbReference type="InterPro" id="IPR022694">
    <property type="entry name" value="3-OHacyl-CoA_DH"/>
</dbReference>
<sequence>MEIKKIAVIGAGIMGNGIAQVCAQAGYEVSVRDINQAFLDKGIKNIEKNLSKLVAKEKMTQDQMNAVMGKLKPTLELKDAVEGAQLVIEAATENIDIKKSIFKEIDGYCPPETVFASNTTAKSIAEMGAVTKRPDKFIGMHFFNPPPLMKLVEVIRSLATSDETCKIITDTCAKLGKKAVVIKEAPGFIVTRIFAVLINEAFFTLMEGVASPEEIDEAMQLGVNLPAGPLRTADFMGIDLVLATMNTLYEEFGDPKYRPCPLVRNYVRAGWLGVKTGRGVYDYRK</sequence>
<dbReference type="InterPro" id="IPR013328">
    <property type="entry name" value="6PGD_dom2"/>
</dbReference>
<dbReference type="Gene3D" id="1.10.1040.10">
    <property type="entry name" value="N-(1-d-carboxylethyl)-l-norvaline Dehydrogenase, domain 2"/>
    <property type="match status" value="1"/>
</dbReference>
<evidence type="ECO:0000259" key="4">
    <source>
        <dbReference type="Pfam" id="PF02737"/>
    </source>
</evidence>
<dbReference type="GO" id="GO:0008691">
    <property type="term" value="F:3-hydroxybutyryl-CoA dehydrogenase activity"/>
    <property type="evidence" value="ECO:0007669"/>
    <property type="project" value="UniProtKB-EC"/>
</dbReference>
<feature type="domain" description="3-hydroxyacyl-CoA dehydrogenase C-terminal" evidence="3">
    <location>
        <begin position="187"/>
        <end position="283"/>
    </location>
</feature>
<feature type="domain" description="3-hydroxyacyl-CoA dehydrogenase NAD binding" evidence="4">
    <location>
        <begin position="5"/>
        <end position="184"/>
    </location>
</feature>
<evidence type="ECO:0000256" key="2">
    <source>
        <dbReference type="PIRSR" id="PIRSR000105-1"/>
    </source>
</evidence>
<name>A0A445MW00_9BACT</name>
<organism evidence="5">
    <name type="scientific">uncultured Desulfobacterium sp</name>
    <dbReference type="NCBI Taxonomy" id="201089"/>
    <lineage>
        <taxon>Bacteria</taxon>
        <taxon>Pseudomonadati</taxon>
        <taxon>Thermodesulfobacteriota</taxon>
        <taxon>Desulfobacteria</taxon>
        <taxon>Desulfobacterales</taxon>
        <taxon>Desulfobacteriaceae</taxon>
        <taxon>Desulfobacterium</taxon>
        <taxon>environmental samples</taxon>
    </lineage>
</organism>
<keyword evidence="1 5" id="KW-0560">Oxidoreductase</keyword>
<dbReference type="PANTHER" id="PTHR48075:SF5">
    <property type="entry name" value="3-HYDROXYBUTYRYL-COA DEHYDROGENASE"/>
    <property type="match status" value="1"/>
</dbReference>
<dbReference type="FunFam" id="3.40.50.720:FF:000009">
    <property type="entry name" value="Fatty oxidation complex, alpha subunit"/>
    <property type="match status" value="1"/>
</dbReference>
<dbReference type="EC" id="1.1.1.157" evidence="5"/>
<dbReference type="EMBL" id="OJIN01000103">
    <property type="protein sequence ID" value="SPD73648.1"/>
    <property type="molecule type" value="Genomic_DNA"/>
</dbReference>